<accession>A0ABU0HLE8</accession>
<dbReference type="InterPro" id="IPR050463">
    <property type="entry name" value="Gfo/Idh/MocA_oxidrdct_glycsds"/>
</dbReference>
<evidence type="ECO:0000256" key="2">
    <source>
        <dbReference type="SAM" id="MobiDB-lite"/>
    </source>
</evidence>
<protein>
    <submittedName>
        <fullName evidence="5">Dehydrogenase</fullName>
    </submittedName>
</protein>
<gene>
    <name evidence="5" type="ORF">QO016_002647</name>
</gene>
<dbReference type="Pfam" id="PF22725">
    <property type="entry name" value="GFO_IDH_MocA_C3"/>
    <property type="match status" value="1"/>
</dbReference>
<evidence type="ECO:0000259" key="4">
    <source>
        <dbReference type="Pfam" id="PF22725"/>
    </source>
</evidence>
<evidence type="ECO:0000256" key="1">
    <source>
        <dbReference type="ARBA" id="ARBA00023002"/>
    </source>
</evidence>
<dbReference type="RefSeq" id="WP_238249118.1">
    <property type="nucleotide sequence ID" value="NZ_BPQX01000026.1"/>
</dbReference>
<feature type="domain" description="GFO/IDH/MocA-like oxidoreductase" evidence="4">
    <location>
        <begin position="144"/>
        <end position="257"/>
    </location>
</feature>
<dbReference type="Proteomes" id="UP001236369">
    <property type="component" value="Unassembled WGS sequence"/>
</dbReference>
<organism evidence="5 6">
    <name type="scientific">Methylobacterium persicinum</name>
    <dbReference type="NCBI Taxonomy" id="374426"/>
    <lineage>
        <taxon>Bacteria</taxon>
        <taxon>Pseudomonadati</taxon>
        <taxon>Pseudomonadota</taxon>
        <taxon>Alphaproteobacteria</taxon>
        <taxon>Hyphomicrobiales</taxon>
        <taxon>Methylobacteriaceae</taxon>
        <taxon>Methylobacterium</taxon>
    </lineage>
</organism>
<keyword evidence="6" id="KW-1185">Reference proteome</keyword>
<dbReference type="SUPFAM" id="SSF51735">
    <property type="entry name" value="NAD(P)-binding Rossmann-fold domains"/>
    <property type="match status" value="1"/>
</dbReference>
<dbReference type="InterPro" id="IPR000683">
    <property type="entry name" value="Gfo/Idh/MocA-like_OxRdtase_N"/>
</dbReference>
<comment type="caution">
    <text evidence="5">The sequence shown here is derived from an EMBL/GenBank/DDBJ whole genome shotgun (WGS) entry which is preliminary data.</text>
</comment>
<dbReference type="EMBL" id="JAUSVV010000005">
    <property type="protein sequence ID" value="MDQ0443149.1"/>
    <property type="molecule type" value="Genomic_DNA"/>
</dbReference>
<dbReference type="InterPro" id="IPR008354">
    <property type="entry name" value="Glc-Fru_OxRdtase_bac"/>
</dbReference>
<feature type="region of interest" description="Disordered" evidence="2">
    <location>
        <begin position="329"/>
        <end position="369"/>
    </location>
</feature>
<feature type="domain" description="Gfo/Idh/MocA-like oxidoreductase N-terminal" evidence="3">
    <location>
        <begin position="11"/>
        <end position="131"/>
    </location>
</feature>
<reference evidence="5 6" key="1">
    <citation type="submission" date="2023-07" db="EMBL/GenBank/DDBJ databases">
        <title>Genomic Encyclopedia of Type Strains, Phase IV (KMG-IV): sequencing the most valuable type-strain genomes for metagenomic binning, comparative biology and taxonomic classification.</title>
        <authorList>
            <person name="Goeker M."/>
        </authorList>
    </citation>
    <scope>NUCLEOTIDE SEQUENCE [LARGE SCALE GENOMIC DNA]</scope>
    <source>
        <strain evidence="5 6">DSM 19562</strain>
    </source>
</reference>
<evidence type="ECO:0000313" key="6">
    <source>
        <dbReference type="Proteomes" id="UP001236369"/>
    </source>
</evidence>
<dbReference type="Pfam" id="PF01408">
    <property type="entry name" value="GFO_IDH_MocA"/>
    <property type="match status" value="1"/>
</dbReference>
<dbReference type="PANTHER" id="PTHR43818">
    <property type="entry name" value="BCDNA.GH03377"/>
    <property type="match status" value="1"/>
</dbReference>
<dbReference type="InterPro" id="IPR055170">
    <property type="entry name" value="GFO_IDH_MocA-like_dom"/>
</dbReference>
<dbReference type="SUPFAM" id="SSF55347">
    <property type="entry name" value="Glyceraldehyde-3-phosphate dehydrogenase-like, C-terminal domain"/>
    <property type="match status" value="1"/>
</dbReference>
<feature type="compositionally biased region" description="Basic and acidic residues" evidence="2">
    <location>
        <begin position="343"/>
        <end position="353"/>
    </location>
</feature>
<sequence>MQARRVSGRKVRYAVVGGGWISQAAFMPGVAQTGNSEMTAIVTGDPKKADALAQTYGLTAFSYDQYPEALASDLFDAVYLALPNGMHRDYAVPALEAGCHVLLEKPMAVSVAECEAINAAAAASSAKLMIAYRLHFEPATLDAIARIRAGEIGEPRMFTATFGQHVNADNHRAKQGYWAGPVPDMGTYPINAVRNLFGEEPVEVAAVGSRRPESPYPFDGTVAVTLRFPSGRLAQFTVSYETDGVDAYRVTGTKGDLHLQPAFLFGMGLSGTLTRDGKAERLTYPSVDQFGGQTRYFSDCILHDRPPEPDGEEGLCDIRILEAVERALATGQPQTLAPHTRSRRPDSSQRMELPEVEPPAMVNAARPDS</sequence>
<evidence type="ECO:0000313" key="5">
    <source>
        <dbReference type="EMBL" id="MDQ0443149.1"/>
    </source>
</evidence>
<dbReference type="PANTHER" id="PTHR43818:SF11">
    <property type="entry name" value="BCDNA.GH03377"/>
    <property type="match status" value="1"/>
</dbReference>
<proteinExistence type="predicted"/>
<evidence type="ECO:0000259" key="3">
    <source>
        <dbReference type="Pfam" id="PF01408"/>
    </source>
</evidence>
<dbReference type="Gene3D" id="3.40.50.720">
    <property type="entry name" value="NAD(P)-binding Rossmann-like Domain"/>
    <property type="match status" value="1"/>
</dbReference>
<keyword evidence="1" id="KW-0560">Oxidoreductase</keyword>
<dbReference type="InterPro" id="IPR036291">
    <property type="entry name" value="NAD(P)-bd_dom_sf"/>
</dbReference>
<dbReference type="Gene3D" id="3.30.360.10">
    <property type="entry name" value="Dihydrodipicolinate Reductase, domain 2"/>
    <property type="match status" value="1"/>
</dbReference>
<name>A0ABU0HLE8_9HYPH</name>
<dbReference type="PRINTS" id="PR01775">
    <property type="entry name" value="GLFROXRDTASE"/>
</dbReference>